<dbReference type="Pfam" id="PF04827">
    <property type="entry name" value="Plant_tran"/>
    <property type="match status" value="1"/>
</dbReference>
<evidence type="ECO:0008006" key="3">
    <source>
        <dbReference type="Google" id="ProtNLM"/>
    </source>
</evidence>
<dbReference type="PANTHER" id="PTHR47150:SF7">
    <property type="entry name" value="NUCLEASE"/>
    <property type="match status" value="1"/>
</dbReference>
<dbReference type="EMBL" id="JANJYI010000008">
    <property type="protein sequence ID" value="KAK2640421.1"/>
    <property type="molecule type" value="Genomic_DNA"/>
</dbReference>
<accession>A0AAD9TQS6</accession>
<evidence type="ECO:0000313" key="1">
    <source>
        <dbReference type="EMBL" id="KAK2640421.1"/>
    </source>
</evidence>
<evidence type="ECO:0000313" key="2">
    <source>
        <dbReference type="Proteomes" id="UP001280121"/>
    </source>
</evidence>
<protein>
    <recommendedName>
        <fullName evidence="3">Protein ALP1-like</fullName>
    </recommendedName>
</protein>
<keyword evidence="2" id="KW-1185">Reference proteome</keyword>
<organism evidence="1 2">
    <name type="scientific">Dipteronia dyeriana</name>
    <dbReference type="NCBI Taxonomy" id="168575"/>
    <lineage>
        <taxon>Eukaryota</taxon>
        <taxon>Viridiplantae</taxon>
        <taxon>Streptophyta</taxon>
        <taxon>Embryophyta</taxon>
        <taxon>Tracheophyta</taxon>
        <taxon>Spermatophyta</taxon>
        <taxon>Magnoliopsida</taxon>
        <taxon>eudicotyledons</taxon>
        <taxon>Gunneridae</taxon>
        <taxon>Pentapetalae</taxon>
        <taxon>rosids</taxon>
        <taxon>malvids</taxon>
        <taxon>Sapindales</taxon>
        <taxon>Sapindaceae</taxon>
        <taxon>Hippocastanoideae</taxon>
        <taxon>Acereae</taxon>
        <taxon>Dipteronia</taxon>
    </lineage>
</organism>
<reference evidence="1" key="1">
    <citation type="journal article" date="2023" name="Plant J.">
        <title>Genome sequences and population genomics provide insights into the demographic history, inbreeding, and mutation load of two 'living fossil' tree species of Dipteronia.</title>
        <authorList>
            <person name="Feng Y."/>
            <person name="Comes H.P."/>
            <person name="Chen J."/>
            <person name="Zhu S."/>
            <person name="Lu R."/>
            <person name="Zhang X."/>
            <person name="Li P."/>
            <person name="Qiu J."/>
            <person name="Olsen K.M."/>
            <person name="Qiu Y."/>
        </authorList>
    </citation>
    <scope>NUCLEOTIDE SEQUENCE</scope>
    <source>
        <strain evidence="1">KIB01</strain>
    </source>
</reference>
<dbReference type="PANTHER" id="PTHR47150">
    <property type="entry name" value="OS12G0169200 PROTEIN"/>
    <property type="match status" value="1"/>
</dbReference>
<gene>
    <name evidence="1" type="ORF">Ddye_028216</name>
</gene>
<sequence length="96" mass="11323">MKHEATHKDVERAFGVLQSRWVITRNPVRYSQKDDLCKTMNTCIILHNMIIKDERHTNLEPWNGQVLNDRVGNGQYLYGRVLTDRVGYGRYLYGRV</sequence>
<name>A0AAD9TQS6_9ROSI</name>
<comment type="caution">
    <text evidence="1">The sequence shown here is derived from an EMBL/GenBank/DDBJ whole genome shotgun (WGS) entry which is preliminary data.</text>
</comment>
<proteinExistence type="predicted"/>
<dbReference type="AlphaFoldDB" id="A0AAD9TQS6"/>
<dbReference type="InterPro" id="IPR006912">
    <property type="entry name" value="Harbinger_derived_prot"/>
</dbReference>
<dbReference type="Proteomes" id="UP001280121">
    <property type="component" value="Unassembled WGS sequence"/>
</dbReference>